<dbReference type="Proteomes" id="UP001162992">
    <property type="component" value="Chromosome 12"/>
</dbReference>
<accession>A0ACC2BYL1</accession>
<dbReference type="EMBL" id="CM055103">
    <property type="protein sequence ID" value="KAJ7534800.1"/>
    <property type="molecule type" value="Genomic_DNA"/>
</dbReference>
<organism evidence="1 2">
    <name type="scientific">Diphasiastrum complanatum</name>
    <name type="common">Issler's clubmoss</name>
    <name type="synonym">Lycopodium complanatum</name>
    <dbReference type="NCBI Taxonomy" id="34168"/>
    <lineage>
        <taxon>Eukaryota</taxon>
        <taxon>Viridiplantae</taxon>
        <taxon>Streptophyta</taxon>
        <taxon>Embryophyta</taxon>
        <taxon>Tracheophyta</taxon>
        <taxon>Lycopodiopsida</taxon>
        <taxon>Lycopodiales</taxon>
        <taxon>Lycopodiaceae</taxon>
        <taxon>Lycopodioideae</taxon>
        <taxon>Diphasiastrum</taxon>
    </lineage>
</organism>
<evidence type="ECO:0000313" key="1">
    <source>
        <dbReference type="EMBL" id="KAJ7534800.1"/>
    </source>
</evidence>
<reference evidence="2" key="1">
    <citation type="journal article" date="2024" name="Proc. Natl. Acad. Sci. U.S.A.">
        <title>Extraordinary preservation of gene collinearity over three hundred million years revealed in homosporous lycophytes.</title>
        <authorList>
            <person name="Li C."/>
            <person name="Wickell D."/>
            <person name="Kuo L.Y."/>
            <person name="Chen X."/>
            <person name="Nie B."/>
            <person name="Liao X."/>
            <person name="Peng D."/>
            <person name="Ji J."/>
            <person name="Jenkins J."/>
            <person name="Williams M."/>
            <person name="Shu S."/>
            <person name="Plott C."/>
            <person name="Barry K."/>
            <person name="Rajasekar S."/>
            <person name="Grimwood J."/>
            <person name="Han X."/>
            <person name="Sun S."/>
            <person name="Hou Z."/>
            <person name="He W."/>
            <person name="Dai G."/>
            <person name="Sun C."/>
            <person name="Schmutz J."/>
            <person name="Leebens-Mack J.H."/>
            <person name="Li F.W."/>
            <person name="Wang L."/>
        </authorList>
    </citation>
    <scope>NUCLEOTIDE SEQUENCE [LARGE SCALE GENOMIC DNA]</scope>
    <source>
        <strain evidence="2">cv. PW_Plant_1</strain>
    </source>
</reference>
<name>A0ACC2BYL1_DIPCM</name>
<proteinExistence type="predicted"/>
<keyword evidence="2" id="KW-1185">Reference proteome</keyword>
<gene>
    <name evidence="1" type="ORF">O6H91_12G003900</name>
</gene>
<evidence type="ECO:0000313" key="2">
    <source>
        <dbReference type="Proteomes" id="UP001162992"/>
    </source>
</evidence>
<protein>
    <submittedName>
        <fullName evidence="1">Uncharacterized protein</fullName>
    </submittedName>
</protein>
<comment type="caution">
    <text evidence="1">The sequence shown here is derived from an EMBL/GenBank/DDBJ whole genome shotgun (WGS) entry which is preliminary data.</text>
</comment>
<sequence>MAFSKAGATLCNVVLSILITSSFIVPSSAGAFVGMNYGLDGDNLPSPQQAVDFMKKHGMAQVRIYDTNAAILNALAGSNIQVMVGIPNEEILSVGESNVTAANWVKKNIATYLPNTNITGIAVGSEVLSDYPSLASVLLPTINYVHEALVAMSLDTQIKISTPIAASLIEDSFPPSQASFNQTYARTVIEPLLDFLSQTGSYLLINIYPLDIYQQNQKVMSIDYALFRPNSGIMDSNTNLLYTNVFDAMIDAAFSAMAELNHTDFSVVVSETGWPSRGDTDEVGVSVDNAATYANNLVKHILNNTGTPRRPGIAINTYIYELFNEDRRQGATSEKNYGIYYPDQTPVYSLDTTGAGMISVTGPANRTWCVAKQGVSSSSLQAAMDFACGEGSADCSQIQPGQTCFNPDSVPAHASYAFNSYYQRNSMASGSCDFAGVATVTTIDPSLGQCIYPSGSQGNQSISIGNLKSSGAGSTYCQSLILLGPIIMLVSTLRLDLVVQL</sequence>